<dbReference type="EMBL" id="CP003155">
    <property type="protein sequence ID" value="AEV29412.1"/>
    <property type="molecule type" value="Genomic_DNA"/>
</dbReference>
<evidence type="ECO:0000313" key="5">
    <source>
        <dbReference type="EMBL" id="AEV29412.1"/>
    </source>
</evidence>
<evidence type="ECO:0000259" key="4">
    <source>
        <dbReference type="PROSITE" id="PS50932"/>
    </source>
</evidence>
<accession>G8QWB4</accession>
<dbReference type="HOGENOM" id="CLU_037628_0_1_12"/>
<dbReference type="GO" id="GO:0003700">
    <property type="term" value="F:DNA-binding transcription factor activity"/>
    <property type="evidence" value="ECO:0007669"/>
    <property type="project" value="TreeGrafter"/>
</dbReference>
<keyword evidence="6" id="KW-1185">Reference proteome</keyword>
<dbReference type="GO" id="GO:0000976">
    <property type="term" value="F:transcription cis-regulatory region binding"/>
    <property type="evidence" value="ECO:0007669"/>
    <property type="project" value="TreeGrafter"/>
</dbReference>
<dbReference type="AlphaFoldDB" id="G8QWB4"/>
<evidence type="ECO:0000256" key="1">
    <source>
        <dbReference type="ARBA" id="ARBA00023015"/>
    </source>
</evidence>
<organism evidence="5 6">
    <name type="scientific">Sphaerochaeta pleomorpha (strain ATCC BAA-1885 / DSM 22778 / Grapes)</name>
    <dbReference type="NCBI Taxonomy" id="158190"/>
    <lineage>
        <taxon>Bacteria</taxon>
        <taxon>Pseudomonadati</taxon>
        <taxon>Spirochaetota</taxon>
        <taxon>Spirochaetia</taxon>
        <taxon>Spirochaetales</taxon>
        <taxon>Sphaerochaetaceae</taxon>
        <taxon>Sphaerochaeta</taxon>
    </lineage>
</organism>
<dbReference type="InterPro" id="IPR028082">
    <property type="entry name" value="Peripla_BP_I"/>
</dbReference>
<protein>
    <submittedName>
        <fullName evidence="5">Transcriptional regulator</fullName>
    </submittedName>
</protein>
<keyword evidence="1" id="KW-0805">Transcription regulation</keyword>
<dbReference type="CDD" id="cd01392">
    <property type="entry name" value="HTH_LacI"/>
    <property type="match status" value="1"/>
</dbReference>
<dbReference type="KEGG" id="sgp:SpiGrapes_1605"/>
<dbReference type="Pfam" id="PF13407">
    <property type="entry name" value="Peripla_BP_4"/>
    <property type="match status" value="1"/>
</dbReference>
<dbReference type="RefSeq" id="WP_014270260.1">
    <property type="nucleotide sequence ID" value="NC_016633.1"/>
</dbReference>
<feature type="domain" description="HTH lacI-type" evidence="4">
    <location>
        <begin position="3"/>
        <end position="57"/>
    </location>
</feature>
<dbReference type="PANTHER" id="PTHR30146:SF144">
    <property type="entry name" value="LACI-FAMILY TRANSCRIPTION REGULATOR"/>
    <property type="match status" value="1"/>
</dbReference>
<evidence type="ECO:0000313" key="6">
    <source>
        <dbReference type="Proteomes" id="UP000005632"/>
    </source>
</evidence>
<dbReference type="SMART" id="SM00354">
    <property type="entry name" value="HTH_LACI"/>
    <property type="match status" value="1"/>
</dbReference>
<dbReference type="PROSITE" id="PS50932">
    <property type="entry name" value="HTH_LACI_2"/>
    <property type="match status" value="1"/>
</dbReference>
<dbReference type="SUPFAM" id="SSF47413">
    <property type="entry name" value="lambda repressor-like DNA-binding domains"/>
    <property type="match status" value="1"/>
</dbReference>
<dbReference type="STRING" id="158190.SpiGrapes_1605"/>
<dbReference type="Proteomes" id="UP000005632">
    <property type="component" value="Chromosome"/>
</dbReference>
<evidence type="ECO:0000256" key="3">
    <source>
        <dbReference type="ARBA" id="ARBA00023163"/>
    </source>
</evidence>
<dbReference type="PANTHER" id="PTHR30146">
    <property type="entry name" value="LACI-RELATED TRANSCRIPTIONAL REPRESSOR"/>
    <property type="match status" value="1"/>
</dbReference>
<dbReference type="Gene3D" id="3.40.50.2300">
    <property type="match status" value="2"/>
</dbReference>
<dbReference type="InterPro" id="IPR000843">
    <property type="entry name" value="HTH_LacI"/>
</dbReference>
<gene>
    <name evidence="5" type="ordered locus">SpiGrapes_1605</name>
</gene>
<dbReference type="OrthoDB" id="569491at2"/>
<dbReference type="Pfam" id="PF00356">
    <property type="entry name" value="LacI"/>
    <property type="match status" value="1"/>
</dbReference>
<dbReference type="InterPro" id="IPR025997">
    <property type="entry name" value="SBP_2_dom"/>
</dbReference>
<dbReference type="eggNOG" id="COG1609">
    <property type="taxonomic scope" value="Bacteria"/>
</dbReference>
<evidence type="ECO:0000256" key="2">
    <source>
        <dbReference type="ARBA" id="ARBA00023125"/>
    </source>
</evidence>
<proteinExistence type="predicted"/>
<keyword evidence="2" id="KW-0238">DNA-binding</keyword>
<sequence>MGITQKDIARDLGISFITVNRAFNGTGYVSEELKQRIFEYAEKMAYVPHKASQVLVRNTTKRISLFSSSLPEYFWNDIDKGVEIAAQQIHPFNYEVTYHRIPEHDSETYLKLLREDIEKGIDAVALVNQHKYDMPAIFGELEQAGIPFVTFNTDAPQSERLCYIGSDYAAGGRLAADYIGRALQLSQKQEVLVIQCNEEDVKVTDSPDINAMRLEGFQALLSTRYPNITCHVEYINTKLQPGYRDNQILDVLKKYENKVQAIYLIPAFNTDFLSALKTLPRQNVITVLHDLDGSAVFDLETRMLSAVVYQSPILQGYYTVKALEQILEEKKPKKIPDIEIVHTLVLSENSNLIRSQNEFQFTI</sequence>
<keyword evidence="3" id="KW-0804">Transcription</keyword>
<dbReference type="InterPro" id="IPR010982">
    <property type="entry name" value="Lambda_DNA-bd_dom_sf"/>
</dbReference>
<name>G8QWB4_SPHPG</name>
<dbReference type="Gene3D" id="1.10.260.40">
    <property type="entry name" value="lambda repressor-like DNA-binding domains"/>
    <property type="match status" value="1"/>
</dbReference>
<reference evidence="5 6" key="1">
    <citation type="submission" date="2011-11" db="EMBL/GenBank/DDBJ databases">
        <title>Complete sequence of Spirochaeta sp. grapes.</title>
        <authorList>
            <consortium name="US DOE Joint Genome Institute"/>
            <person name="Lucas S."/>
            <person name="Han J."/>
            <person name="Lapidus A."/>
            <person name="Cheng J.-F."/>
            <person name="Goodwin L."/>
            <person name="Pitluck S."/>
            <person name="Peters L."/>
            <person name="Ovchinnikova G."/>
            <person name="Munk A.C."/>
            <person name="Detter J.C."/>
            <person name="Han C."/>
            <person name="Tapia R."/>
            <person name="Land M."/>
            <person name="Hauser L."/>
            <person name="Kyrpides N."/>
            <person name="Ivanova N."/>
            <person name="Pagani I."/>
            <person name="Ritalahtilisa K."/>
            <person name="Loeffler F."/>
            <person name="Woyke T."/>
        </authorList>
    </citation>
    <scope>NUCLEOTIDE SEQUENCE [LARGE SCALE GENOMIC DNA]</scope>
    <source>
        <strain evidence="6">ATCC BAA-1885 / DSM 22778 / Grapes</strain>
    </source>
</reference>
<dbReference type="SUPFAM" id="SSF53822">
    <property type="entry name" value="Periplasmic binding protein-like I"/>
    <property type="match status" value="1"/>
</dbReference>